<dbReference type="PROSITE" id="PS00798">
    <property type="entry name" value="ALDOKETO_REDUCTASE_1"/>
    <property type="match status" value="1"/>
</dbReference>
<evidence type="ECO:0000256" key="1">
    <source>
        <dbReference type="ARBA" id="ARBA00007905"/>
    </source>
</evidence>
<dbReference type="AlphaFoldDB" id="A0A086TDD4"/>
<dbReference type="STRING" id="857340.A0A086TDD4"/>
<organism evidence="8 9">
    <name type="scientific">Hapsidospora chrysogenum (strain ATCC 11550 / CBS 779.69 / DSM 880 / IAM 14645 / JCM 23072 / IMI 49137)</name>
    <name type="common">Acremonium chrysogenum</name>
    <dbReference type="NCBI Taxonomy" id="857340"/>
    <lineage>
        <taxon>Eukaryota</taxon>
        <taxon>Fungi</taxon>
        <taxon>Dikarya</taxon>
        <taxon>Ascomycota</taxon>
        <taxon>Pezizomycotina</taxon>
        <taxon>Sordariomycetes</taxon>
        <taxon>Hypocreomycetidae</taxon>
        <taxon>Hypocreales</taxon>
        <taxon>Bionectriaceae</taxon>
        <taxon>Hapsidospora</taxon>
    </lineage>
</organism>
<evidence type="ECO:0000256" key="6">
    <source>
        <dbReference type="PIRSR" id="PIRSR000097-3"/>
    </source>
</evidence>
<evidence type="ECO:0000256" key="2">
    <source>
        <dbReference type="ARBA" id="ARBA00022857"/>
    </source>
</evidence>
<dbReference type="InterPro" id="IPR020471">
    <property type="entry name" value="AKR"/>
</dbReference>
<dbReference type="Pfam" id="PF00248">
    <property type="entry name" value="Aldo_ket_red"/>
    <property type="match status" value="1"/>
</dbReference>
<dbReference type="InterPro" id="IPR023210">
    <property type="entry name" value="NADP_OxRdtase_dom"/>
</dbReference>
<name>A0A086TDD4_HAPC1</name>
<keyword evidence="2" id="KW-0521">NADP</keyword>
<dbReference type="InterPro" id="IPR018170">
    <property type="entry name" value="Aldo/ket_reductase_CS"/>
</dbReference>
<sequence>MASSQYAKRTFTLDNGAAIPAIGFGTWKSKPQDAYESVKTALLAGYRHIDTAFNYGNEADVGRAIKDSSVPREEIFLTTKLWSTYHTRVAENLDLSLQRLGVEYIDLWLMHWPVAMNPNGEPPMFPLLPDGTRDVQHDRHFTATWKDMEPLPKTGKVRAIGVANFDVHNLEVLRKECTVKPAVNQVELHPYLQQRRLREYCQGREIHITAFSPLGSAGSELKTEPSLEEIAKVHSCDTSAVMLAWGIQSGHSVIPKASSPRNIKADEITLTEEEIKSIEALDKGHRYLNPPWGVTVFVRFPAAVSSFCVRIVL</sequence>
<dbReference type="Proteomes" id="UP000029964">
    <property type="component" value="Unassembled WGS sequence"/>
</dbReference>
<evidence type="ECO:0000256" key="5">
    <source>
        <dbReference type="PIRSR" id="PIRSR000097-2"/>
    </source>
</evidence>
<keyword evidence="3" id="KW-0560">Oxidoreductase</keyword>
<gene>
    <name evidence="8" type="ORF">ACRE_017790</name>
</gene>
<proteinExistence type="inferred from homology"/>
<protein>
    <submittedName>
        <fullName evidence="8">Glycerol 2-dehydrogenase-like protein</fullName>
    </submittedName>
</protein>
<keyword evidence="9" id="KW-1185">Reference proteome</keyword>
<dbReference type="PIRSF" id="PIRSF000097">
    <property type="entry name" value="AKR"/>
    <property type="match status" value="1"/>
</dbReference>
<comment type="caution">
    <text evidence="8">The sequence shown here is derived from an EMBL/GenBank/DDBJ whole genome shotgun (WGS) entry which is preliminary data.</text>
</comment>
<dbReference type="GO" id="GO:0016616">
    <property type="term" value="F:oxidoreductase activity, acting on the CH-OH group of donors, NAD or NADP as acceptor"/>
    <property type="evidence" value="ECO:0007669"/>
    <property type="project" value="UniProtKB-ARBA"/>
</dbReference>
<feature type="site" description="Lowers pKa of active site Tyr" evidence="6">
    <location>
        <position position="80"/>
    </location>
</feature>
<feature type="active site" description="Proton donor" evidence="4">
    <location>
        <position position="55"/>
    </location>
</feature>
<evidence type="ECO:0000256" key="4">
    <source>
        <dbReference type="PIRSR" id="PIRSR000097-1"/>
    </source>
</evidence>
<evidence type="ECO:0000256" key="3">
    <source>
        <dbReference type="ARBA" id="ARBA00023002"/>
    </source>
</evidence>
<reference evidence="9" key="1">
    <citation type="journal article" date="2014" name="Genome Announc.">
        <title>Genome sequence and annotation of Acremonium chrysogenum, producer of the beta-lactam antibiotic cephalosporin C.</title>
        <authorList>
            <person name="Terfehr D."/>
            <person name="Dahlmann T.A."/>
            <person name="Specht T."/>
            <person name="Zadra I."/>
            <person name="Kuernsteiner H."/>
            <person name="Kueck U."/>
        </authorList>
    </citation>
    <scope>NUCLEOTIDE SEQUENCE [LARGE SCALE GENOMIC DNA]</scope>
    <source>
        <strain evidence="9">ATCC 11550 / CBS 779.69 / DSM 880 / IAM 14645 / JCM 23072 / IMI 49137</strain>
    </source>
</reference>
<dbReference type="PANTHER" id="PTHR43827">
    <property type="entry name" value="2,5-DIKETO-D-GLUCONIC ACID REDUCTASE"/>
    <property type="match status" value="1"/>
</dbReference>
<dbReference type="PRINTS" id="PR00069">
    <property type="entry name" value="ALDKETRDTASE"/>
</dbReference>
<evidence type="ECO:0000313" key="9">
    <source>
        <dbReference type="Proteomes" id="UP000029964"/>
    </source>
</evidence>
<dbReference type="InterPro" id="IPR036812">
    <property type="entry name" value="NAD(P)_OxRdtase_dom_sf"/>
</dbReference>
<dbReference type="PANTHER" id="PTHR43827:SF3">
    <property type="entry name" value="NADP-DEPENDENT OXIDOREDUCTASE DOMAIN-CONTAINING PROTEIN"/>
    <property type="match status" value="1"/>
</dbReference>
<feature type="binding site" evidence="5">
    <location>
        <position position="111"/>
    </location>
    <ligand>
        <name>substrate</name>
    </ligand>
</feature>
<dbReference type="Gene3D" id="3.20.20.100">
    <property type="entry name" value="NADP-dependent oxidoreductase domain"/>
    <property type="match status" value="1"/>
</dbReference>
<dbReference type="OrthoDB" id="416253at2759"/>
<dbReference type="FunFam" id="3.20.20.100:FF:000002">
    <property type="entry name" value="2,5-diketo-D-gluconic acid reductase A"/>
    <property type="match status" value="1"/>
</dbReference>
<accession>A0A086TDD4</accession>
<dbReference type="HOGENOM" id="CLU_023205_0_0_1"/>
<dbReference type="EMBL" id="JPKY01000010">
    <property type="protein sequence ID" value="KFH47366.1"/>
    <property type="molecule type" value="Genomic_DNA"/>
</dbReference>
<feature type="domain" description="NADP-dependent oxidoreductase" evidence="7">
    <location>
        <begin position="22"/>
        <end position="282"/>
    </location>
</feature>
<evidence type="ECO:0000313" key="8">
    <source>
        <dbReference type="EMBL" id="KFH47366.1"/>
    </source>
</evidence>
<evidence type="ECO:0000259" key="7">
    <source>
        <dbReference type="Pfam" id="PF00248"/>
    </source>
</evidence>
<comment type="similarity">
    <text evidence="1">Belongs to the aldo/keto reductase family.</text>
</comment>
<dbReference type="SUPFAM" id="SSF51430">
    <property type="entry name" value="NAD(P)-linked oxidoreductase"/>
    <property type="match status" value="1"/>
</dbReference>